<accession>A0A7S0XDK4</accession>
<comment type="subunit">
    <text evidence="3">Heterohexamer of two PFD-alpha type and four PFD-beta type subunits.</text>
</comment>
<dbReference type="InterPro" id="IPR009053">
    <property type="entry name" value="Prefoldin"/>
</dbReference>
<dbReference type="InterPro" id="IPR016661">
    <property type="entry name" value="PFDN4"/>
</dbReference>
<dbReference type="PANTHER" id="PTHR21100:SF9">
    <property type="entry name" value="PREFOLDIN SUBUNIT 4"/>
    <property type="match status" value="1"/>
</dbReference>
<dbReference type="Pfam" id="PF01920">
    <property type="entry name" value="Prefoldin_2"/>
    <property type="match status" value="1"/>
</dbReference>
<dbReference type="CDD" id="cd23165">
    <property type="entry name" value="Prefoldin_4"/>
    <property type="match status" value="1"/>
</dbReference>
<evidence type="ECO:0000256" key="1">
    <source>
        <dbReference type="ARBA" id="ARBA00008045"/>
    </source>
</evidence>
<sequence length="131" mass="15107">MSVAVANSTVPKDDVEVRYEDQEKINEFGKLNNRLLEIRAELKQSKTDIETLDDATTELAMVGKGKVMLLIGENFMEVTEEFAEEYCEKKTKKLQSRIEQLENEEQSIVSRQEELKKILYGRFGDSINLEN</sequence>
<dbReference type="GO" id="GO:0005737">
    <property type="term" value="C:cytoplasm"/>
    <property type="evidence" value="ECO:0007669"/>
    <property type="project" value="TreeGrafter"/>
</dbReference>
<dbReference type="PIRSF" id="PIRSF016477">
    <property type="entry name" value="Prefoldin_subunit_4"/>
    <property type="match status" value="1"/>
</dbReference>
<evidence type="ECO:0000256" key="4">
    <source>
        <dbReference type="SAM" id="Coils"/>
    </source>
</evidence>
<dbReference type="GO" id="GO:0016272">
    <property type="term" value="C:prefoldin complex"/>
    <property type="evidence" value="ECO:0007669"/>
    <property type="project" value="UniProtKB-UniRule"/>
</dbReference>
<dbReference type="EMBL" id="HBFD01002872">
    <property type="protein sequence ID" value="CAD8716413.1"/>
    <property type="molecule type" value="Transcribed_RNA"/>
</dbReference>
<keyword evidence="4" id="KW-0175">Coiled coil</keyword>
<dbReference type="GO" id="GO:0051082">
    <property type="term" value="F:unfolded protein binding"/>
    <property type="evidence" value="ECO:0007669"/>
    <property type="project" value="InterPro"/>
</dbReference>
<dbReference type="PANTHER" id="PTHR21100">
    <property type="entry name" value="PREFOLDIN SUBUNIT 4"/>
    <property type="match status" value="1"/>
</dbReference>
<dbReference type="Gene3D" id="1.10.287.370">
    <property type="match status" value="1"/>
</dbReference>
<protein>
    <recommendedName>
        <fullName evidence="3">Prefoldin subunit 4</fullName>
    </recommendedName>
</protein>
<dbReference type="SUPFAM" id="SSF46579">
    <property type="entry name" value="Prefoldin"/>
    <property type="match status" value="1"/>
</dbReference>
<evidence type="ECO:0000256" key="3">
    <source>
        <dbReference type="PIRNR" id="PIRNR016477"/>
    </source>
</evidence>
<organism evidence="5">
    <name type="scientific">Chromulina nebulosa</name>
    <dbReference type="NCBI Taxonomy" id="96789"/>
    <lineage>
        <taxon>Eukaryota</taxon>
        <taxon>Sar</taxon>
        <taxon>Stramenopiles</taxon>
        <taxon>Ochrophyta</taxon>
        <taxon>Chrysophyceae</taxon>
        <taxon>Chromulinales</taxon>
        <taxon>Chromulinaceae</taxon>
        <taxon>Chromulina</taxon>
    </lineage>
</organism>
<gene>
    <name evidence="5" type="ORF">CNEB1095_LOCUS1838</name>
</gene>
<proteinExistence type="inferred from homology"/>
<comment type="similarity">
    <text evidence="1 3">Belongs to the prefoldin subunit beta family.</text>
</comment>
<name>A0A7S0XDK4_9STRA</name>
<reference evidence="5" key="1">
    <citation type="submission" date="2021-01" db="EMBL/GenBank/DDBJ databases">
        <authorList>
            <person name="Corre E."/>
            <person name="Pelletier E."/>
            <person name="Niang G."/>
            <person name="Scheremetjew M."/>
            <person name="Finn R."/>
            <person name="Kale V."/>
            <person name="Holt S."/>
            <person name="Cochrane G."/>
            <person name="Meng A."/>
            <person name="Brown T."/>
            <person name="Cohen L."/>
        </authorList>
    </citation>
    <scope>NUCLEOTIDE SEQUENCE</scope>
    <source>
        <strain evidence="5">UTEXLB2642</strain>
    </source>
</reference>
<dbReference type="AlphaFoldDB" id="A0A7S0XDK4"/>
<evidence type="ECO:0000313" key="5">
    <source>
        <dbReference type="EMBL" id="CAD8716413.1"/>
    </source>
</evidence>
<keyword evidence="2 3" id="KW-0143">Chaperone</keyword>
<feature type="coiled-coil region" evidence="4">
    <location>
        <begin position="84"/>
        <end position="118"/>
    </location>
</feature>
<comment type="function">
    <text evidence="3">Binds specifically to cytosolic chaperonin (c-CPN) and transfers target proteins to it. Binds to nascent polypeptide chain and promotes folding in an environment in which there are many competing pathways for nonnative proteins.</text>
</comment>
<dbReference type="GO" id="GO:0006457">
    <property type="term" value="P:protein folding"/>
    <property type="evidence" value="ECO:0007669"/>
    <property type="project" value="UniProtKB-UniRule"/>
</dbReference>
<evidence type="ECO:0000256" key="2">
    <source>
        <dbReference type="ARBA" id="ARBA00023186"/>
    </source>
</evidence>
<dbReference type="InterPro" id="IPR002777">
    <property type="entry name" value="PFD_beta-like"/>
</dbReference>